<gene>
    <name evidence="1" type="ORF">PCYB_005900</name>
</gene>
<evidence type="ECO:0000313" key="2">
    <source>
        <dbReference type="Proteomes" id="UP000006319"/>
    </source>
</evidence>
<dbReference type="OrthoDB" id="371809at2759"/>
<name>K6UFC1_PLACD</name>
<proteinExistence type="predicted"/>
<keyword evidence="2" id="KW-1185">Reference proteome</keyword>
<dbReference type="Proteomes" id="UP000006319">
    <property type="component" value="Unassembled WGS sequence"/>
</dbReference>
<dbReference type="KEGG" id="pcy:PCYB_005900"/>
<sequence>NNRNKFSLNISFIDQCIAIHNKDRTTYLLECMGMYMKEGRVCFNMSSRRVDGGMAHPEDAPRCAMLDNRQDCVDHFLKTYQDRLEDYVYILYDEKSFNRERCYSKFDVPAMVCFGPRDGAGVKR</sequence>
<dbReference type="GeneID" id="14696383"/>
<feature type="non-terminal residue" evidence="1">
    <location>
        <position position="1"/>
    </location>
</feature>
<organism evidence="1 2">
    <name type="scientific">Plasmodium cynomolgi (strain B)</name>
    <dbReference type="NCBI Taxonomy" id="1120755"/>
    <lineage>
        <taxon>Eukaryota</taxon>
        <taxon>Sar</taxon>
        <taxon>Alveolata</taxon>
        <taxon>Apicomplexa</taxon>
        <taxon>Aconoidasida</taxon>
        <taxon>Haemosporida</taxon>
        <taxon>Plasmodiidae</taxon>
        <taxon>Plasmodium</taxon>
        <taxon>Plasmodium (Plasmodium)</taxon>
    </lineage>
</organism>
<protein>
    <submittedName>
        <fullName evidence="1">Uncharacterized protein</fullName>
    </submittedName>
</protein>
<dbReference type="EMBL" id="DF157938">
    <property type="protein sequence ID" value="GAB69841.1"/>
    <property type="molecule type" value="Genomic_DNA"/>
</dbReference>
<reference evidence="1 2" key="1">
    <citation type="journal article" date="2012" name="Nat. Genet.">
        <title>Plasmodium cynomolgi genome sequences provide insight into Plasmodium vivax and the monkey malaria clade.</title>
        <authorList>
            <person name="Tachibana S."/>
            <person name="Sullivan S.A."/>
            <person name="Kawai S."/>
            <person name="Nakamura S."/>
            <person name="Kim H.R."/>
            <person name="Goto N."/>
            <person name="Arisue N."/>
            <person name="Palacpac N.M.Q."/>
            <person name="Honma H."/>
            <person name="Yagi M."/>
            <person name="Tougan T."/>
            <person name="Katakai Y."/>
            <person name="Kaneko O."/>
            <person name="Mita T."/>
            <person name="Kita K."/>
            <person name="Yasutomi Y."/>
            <person name="Sutton P.L."/>
            <person name="Shakhbatyan R."/>
            <person name="Horii T."/>
            <person name="Yasunaga T."/>
            <person name="Barnwell J.W."/>
            <person name="Escalante A.A."/>
            <person name="Carlton J.M."/>
            <person name="Tanabe K."/>
        </authorList>
    </citation>
    <scope>NUCLEOTIDE SEQUENCE [LARGE SCALE GENOMIC DNA]</scope>
    <source>
        <strain evidence="1 2">B</strain>
    </source>
</reference>
<feature type="non-terminal residue" evidence="1">
    <location>
        <position position="124"/>
    </location>
</feature>
<accession>K6UFC1</accession>
<dbReference type="VEuPathDB" id="PlasmoDB:PCYB_005900"/>
<dbReference type="RefSeq" id="XP_004228059.1">
    <property type="nucleotide sequence ID" value="XM_004228011.1"/>
</dbReference>
<dbReference type="AlphaFoldDB" id="K6UFC1"/>
<evidence type="ECO:0000313" key="1">
    <source>
        <dbReference type="EMBL" id="GAB69841.1"/>
    </source>
</evidence>